<dbReference type="InterPro" id="IPR006102">
    <property type="entry name" value="Ig-like_GH2"/>
</dbReference>
<dbReference type="InterPro" id="IPR017853">
    <property type="entry name" value="GH"/>
</dbReference>
<evidence type="ECO:0000256" key="2">
    <source>
        <dbReference type="ARBA" id="ARBA00012761"/>
    </source>
</evidence>
<dbReference type="Pfam" id="PF00703">
    <property type="entry name" value="Glyco_hydro_2"/>
    <property type="match status" value="1"/>
</dbReference>
<dbReference type="InterPro" id="IPR013783">
    <property type="entry name" value="Ig-like_fold"/>
</dbReference>
<name>A0A0B5QJZ6_CLOBE</name>
<dbReference type="GO" id="GO:0005975">
    <property type="term" value="P:carbohydrate metabolic process"/>
    <property type="evidence" value="ECO:0007669"/>
    <property type="project" value="InterPro"/>
</dbReference>
<comment type="similarity">
    <text evidence="1 6">Belongs to the glycosyl hydrolase 2 family.</text>
</comment>
<dbReference type="SUPFAM" id="SSF51445">
    <property type="entry name" value="(Trans)glycosidases"/>
    <property type="match status" value="1"/>
</dbReference>
<dbReference type="EC" id="3.2.1.31" evidence="2"/>
<evidence type="ECO:0000256" key="5">
    <source>
        <dbReference type="ARBA" id="ARBA00023295"/>
    </source>
</evidence>
<protein>
    <recommendedName>
        <fullName evidence="3">Beta-glucuronidase</fullName>
        <ecNumber evidence="2">3.2.1.31</ecNumber>
    </recommendedName>
</protein>
<gene>
    <name evidence="10" type="ORF">LF65_01622</name>
</gene>
<dbReference type="Pfam" id="PF02837">
    <property type="entry name" value="Glyco_hydro_2_N"/>
    <property type="match status" value="1"/>
</dbReference>
<dbReference type="Gene3D" id="2.60.120.260">
    <property type="entry name" value="Galactose-binding domain-like"/>
    <property type="match status" value="1"/>
</dbReference>
<dbReference type="GO" id="GO:0004566">
    <property type="term" value="F:beta-glucuronidase activity"/>
    <property type="evidence" value="ECO:0007669"/>
    <property type="project" value="UniProtKB-EC"/>
</dbReference>
<feature type="domain" description="Glycoside hydrolase family 2 catalytic" evidence="8">
    <location>
        <begin position="280"/>
        <end position="592"/>
    </location>
</feature>
<dbReference type="InterPro" id="IPR006101">
    <property type="entry name" value="Glyco_hydro_2"/>
</dbReference>
<evidence type="ECO:0000259" key="8">
    <source>
        <dbReference type="Pfam" id="PF02836"/>
    </source>
</evidence>
<evidence type="ECO:0000256" key="1">
    <source>
        <dbReference type="ARBA" id="ARBA00007401"/>
    </source>
</evidence>
<reference evidence="11" key="1">
    <citation type="submission" date="2014-12" db="EMBL/GenBank/DDBJ databases">
        <title>Genome sequence of Clostridium beijerinckii strain 59B.</title>
        <authorList>
            <person name="Little G.T."/>
            <person name="Minton N.P."/>
        </authorList>
    </citation>
    <scope>NUCLEOTIDE SEQUENCE [LARGE SCALE GENOMIC DNA]</scope>
    <source>
        <strain evidence="11">59B</strain>
    </source>
</reference>
<dbReference type="InterPro" id="IPR036156">
    <property type="entry name" value="Beta-gal/glucu_dom_sf"/>
</dbReference>
<keyword evidence="5 6" id="KW-0326">Glycosidase</keyword>
<dbReference type="Gene3D" id="2.60.40.10">
    <property type="entry name" value="Immunoglobulins"/>
    <property type="match status" value="1"/>
</dbReference>
<evidence type="ECO:0000259" key="9">
    <source>
        <dbReference type="Pfam" id="PF02837"/>
    </source>
</evidence>
<accession>A0A0B5QJZ6</accession>
<dbReference type="AlphaFoldDB" id="A0A0B5QJZ6"/>
<dbReference type="InterPro" id="IPR023230">
    <property type="entry name" value="Glyco_hydro_2_CS"/>
</dbReference>
<evidence type="ECO:0000256" key="6">
    <source>
        <dbReference type="RuleBase" id="RU361154"/>
    </source>
</evidence>
<dbReference type="PROSITE" id="PS00719">
    <property type="entry name" value="GLYCOSYL_HYDROL_F2_1"/>
    <property type="match status" value="1"/>
</dbReference>
<evidence type="ECO:0000256" key="4">
    <source>
        <dbReference type="ARBA" id="ARBA00022801"/>
    </source>
</evidence>
<dbReference type="EMBL" id="CP010086">
    <property type="protein sequence ID" value="AJG98227.1"/>
    <property type="molecule type" value="Genomic_DNA"/>
</dbReference>
<dbReference type="NCBIfam" id="NF007538">
    <property type="entry name" value="PRK10150.1"/>
    <property type="match status" value="1"/>
</dbReference>
<dbReference type="PRINTS" id="PR00132">
    <property type="entry name" value="GLHYDRLASE2"/>
</dbReference>
<dbReference type="FunFam" id="3.20.20.80:FF:000080">
    <property type="entry name" value="Beta-glucuronidase UidA"/>
    <property type="match status" value="1"/>
</dbReference>
<dbReference type="PANTHER" id="PTHR10066:SF67">
    <property type="entry name" value="BETA-GLUCURONIDASE"/>
    <property type="match status" value="1"/>
</dbReference>
<dbReference type="PANTHER" id="PTHR10066">
    <property type="entry name" value="BETA-GLUCURONIDASE"/>
    <property type="match status" value="1"/>
</dbReference>
<dbReference type="GO" id="GO:0030246">
    <property type="term" value="F:carbohydrate binding"/>
    <property type="evidence" value="ECO:0007669"/>
    <property type="project" value="TreeGrafter"/>
</dbReference>
<dbReference type="GO" id="GO:0019391">
    <property type="term" value="P:glucuronoside catabolic process"/>
    <property type="evidence" value="ECO:0007669"/>
    <property type="project" value="TreeGrafter"/>
</dbReference>
<keyword evidence="4 6" id="KW-0378">Hydrolase</keyword>
<dbReference type="Proteomes" id="UP000031866">
    <property type="component" value="Chromosome"/>
</dbReference>
<dbReference type="SUPFAM" id="SSF49303">
    <property type="entry name" value="beta-Galactosidase/glucuronidase domain"/>
    <property type="match status" value="1"/>
</dbReference>
<proteinExistence type="inferred from homology"/>
<dbReference type="RefSeq" id="WP_041895473.1">
    <property type="nucleotide sequence ID" value="NZ_CP010086.2"/>
</dbReference>
<dbReference type="InterPro" id="IPR008979">
    <property type="entry name" value="Galactose-bd-like_sf"/>
</dbReference>
<feature type="domain" description="Glycosyl hydrolases family 2 sugar binding" evidence="9">
    <location>
        <begin position="14"/>
        <end position="190"/>
    </location>
</feature>
<dbReference type="Pfam" id="PF02836">
    <property type="entry name" value="Glyco_hydro_2_C"/>
    <property type="match status" value="1"/>
</dbReference>
<organism evidence="10 11">
    <name type="scientific">Clostridium beijerinckii</name>
    <name type="common">Clostridium MP</name>
    <dbReference type="NCBI Taxonomy" id="1520"/>
    <lineage>
        <taxon>Bacteria</taxon>
        <taxon>Bacillati</taxon>
        <taxon>Bacillota</taxon>
        <taxon>Clostridia</taxon>
        <taxon>Eubacteriales</taxon>
        <taxon>Clostridiaceae</taxon>
        <taxon>Clostridium</taxon>
    </lineage>
</organism>
<evidence type="ECO:0000313" key="10">
    <source>
        <dbReference type="EMBL" id="AJG98227.1"/>
    </source>
</evidence>
<evidence type="ECO:0000259" key="7">
    <source>
        <dbReference type="Pfam" id="PF00703"/>
    </source>
</evidence>
<sequence>MLYPILNSARTLIDLSGIWKFKLDDGTGFENKWYEKKLENSLTMAVPASYNDQKESMDIRDHYGYVFYQRELSIPKILQGQRIILRFGAVTHYAKVYLNGELICEHKGGFLPFEVEIQDKVRFDTNLLTVAVDNKVDQSTLPVGSEKDGSMMGGGMPSIPGVTPKKQNNPNFDFFNYSGITRPVKVYSTPMSYIKDATIVPSVDGNDAIVSYTIDTVGEGKVDIEIYSEDGEVVAKAEGKSGTFIIKDVNLWQPLNAYLYTAKVTFCEDSYDQTFGVRTIEVKGIEFLINGKPFYFKGFGKHEDSEFRGRGLDEVLNVKDLSLMKWMGANSFRTSHYPYSEEMMNLCDREGIVVIDETPAVGLHFNIGGAKGPTPVDTFEVIRTHEHHKEVVEDMIARDKNHPCVVMWCIANESDTATNPDSAYNYFKPLYDLAHKCDPQNRPVTIVGIMGASRGDKTLPAMDVICLNRYYGWYVFGGDLEAAKQALNIELSFWQKFGKPLMFTEYGADTVAGIHAATSTMFTEEYQVDYLTANHEVFDRHDFFIGEQVWNFADFQAAQGIVRVDGNKKGIFTRERRPKYAAHYLRSRWTKIPNFGYKTEIKK</sequence>
<dbReference type="InterPro" id="IPR006103">
    <property type="entry name" value="Glyco_hydro_2_cat"/>
</dbReference>
<dbReference type="InterPro" id="IPR006104">
    <property type="entry name" value="Glyco_hydro_2_N"/>
</dbReference>
<dbReference type="Gene3D" id="3.20.20.80">
    <property type="entry name" value="Glycosidases"/>
    <property type="match status" value="1"/>
</dbReference>
<evidence type="ECO:0000313" key="11">
    <source>
        <dbReference type="Proteomes" id="UP000031866"/>
    </source>
</evidence>
<dbReference type="OrthoDB" id="9762066at2"/>
<dbReference type="STRING" id="1520.LF65_01622"/>
<evidence type="ECO:0000256" key="3">
    <source>
        <dbReference type="ARBA" id="ARBA00016205"/>
    </source>
</evidence>
<dbReference type="KEGG" id="cbei:LF65_01622"/>
<feature type="domain" description="Glycoside hydrolase family 2 immunoglobulin-like beta-sandwich" evidence="7">
    <location>
        <begin position="193"/>
        <end position="278"/>
    </location>
</feature>
<dbReference type="SUPFAM" id="SSF49785">
    <property type="entry name" value="Galactose-binding domain-like"/>
    <property type="match status" value="1"/>
</dbReference>